<comment type="caution">
    <text evidence="1">The sequence shown here is derived from an EMBL/GenBank/DDBJ whole genome shotgun (WGS) entry which is preliminary data.</text>
</comment>
<evidence type="ECO:0000313" key="1">
    <source>
        <dbReference type="EMBL" id="GAA5495397.1"/>
    </source>
</evidence>
<proteinExistence type="predicted"/>
<sequence>MKRILKILASLLISLLSIIGLSTVTIGIFFDGAKDYMIGHIDRVSNEPPYVYDIDKIEAFLLMQSDGTQSLGTFQANAATEPLPYYGTTTIQGREAKEIASCWAATTKSFHARGLCFSPPYGIKMYSKGELKFQGAICWQCHRYKSDSVPFIGNTGFDGDSMPAQEMLKLLDQRLPYPKFENQSPSDTE</sequence>
<reference evidence="1 2" key="1">
    <citation type="submission" date="2024-02" db="EMBL/GenBank/DDBJ databases">
        <title>Rubritalea halochordaticola NBRC 107102.</title>
        <authorList>
            <person name="Ichikawa N."/>
            <person name="Katano-Makiyama Y."/>
            <person name="Hidaka K."/>
        </authorList>
    </citation>
    <scope>NUCLEOTIDE SEQUENCE [LARGE SCALE GENOMIC DNA]</scope>
    <source>
        <strain evidence="1 2">NBRC 107102</strain>
    </source>
</reference>
<name>A0ABP9V445_9BACT</name>
<accession>A0ABP9V445</accession>
<protein>
    <recommendedName>
        <fullName evidence="3">Cytochrome c domain-containing protein</fullName>
    </recommendedName>
</protein>
<dbReference type="Proteomes" id="UP001424741">
    <property type="component" value="Unassembled WGS sequence"/>
</dbReference>
<evidence type="ECO:0000313" key="2">
    <source>
        <dbReference type="Proteomes" id="UP001424741"/>
    </source>
</evidence>
<evidence type="ECO:0008006" key="3">
    <source>
        <dbReference type="Google" id="ProtNLM"/>
    </source>
</evidence>
<keyword evidence="2" id="KW-1185">Reference proteome</keyword>
<dbReference type="RefSeq" id="WP_346188201.1">
    <property type="nucleotide sequence ID" value="NZ_BAABRL010000004.1"/>
</dbReference>
<organism evidence="1 2">
    <name type="scientific">Rubritalea halochordaticola</name>
    <dbReference type="NCBI Taxonomy" id="714537"/>
    <lineage>
        <taxon>Bacteria</taxon>
        <taxon>Pseudomonadati</taxon>
        <taxon>Verrucomicrobiota</taxon>
        <taxon>Verrucomicrobiia</taxon>
        <taxon>Verrucomicrobiales</taxon>
        <taxon>Rubritaleaceae</taxon>
        <taxon>Rubritalea</taxon>
    </lineage>
</organism>
<dbReference type="EMBL" id="BAABRL010000004">
    <property type="protein sequence ID" value="GAA5495397.1"/>
    <property type="molecule type" value="Genomic_DNA"/>
</dbReference>
<gene>
    <name evidence="1" type="ORF">Rhal01_01572</name>
</gene>